<evidence type="ECO:0000256" key="1">
    <source>
        <dbReference type="ARBA" id="ARBA00023239"/>
    </source>
</evidence>
<accession>A0A5C6BA84</accession>
<evidence type="ECO:0000313" key="3">
    <source>
        <dbReference type="EMBL" id="TWU08627.1"/>
    </source>
</evidence>
<dbReference type="Gene3D" id="3.20.20.140">
    <property type="entry name" value="Metal-dependent hydrolases"/>
    <property type="match status" value="1"/>
</dbReference>
<gene>
    <name evidence="3" type="ORF">CA54_38610</name>
</gene>
<dbReference type="InterPro" id="IPR032466">
    <property type="entry name" value="Metal_Hydrolase"/>
</dbReference>
<dbReference type="PANTHER" id="PTHR21240">
    <property type="entry name" value="2-AMINO-3-CARBOXYLMUCONATE-6-SEMIALDEHYDE DECARBOXYLASE"/>
    <property type="match status" value="1"/>
</dbReference>
<organism evidence="3 4">
    <name type="scientific">Symmachiella macrocystis</name>
    <dbReference type="NCBI Taxonomy" id="2527985"/>
    <lineage>
        <taxon>Bacteria</taxon>
        <taxon>Pseudomonadati</taxon>
        <taxon>Planctomycetota</taxon>
        <taxon>Planctomycetia</taxon>
        <taxon>Planctomycetales</taxon>
        <taxon>Planctomycetaceae</taxon>
        <taxon>Symmachiella</taxon>
    </lineage>
</organism>
<dbReference type="GO" id="GO:0016787">
    <property type="term" value="F:hydrolase activity"/>
    <property type="evidence" value="ECO:0007669"/>
    <property type="project" value="UniProtKB-KW"/>
</dbReference>
<dbReference type="AlphaFoldDB" id="A0A5C6BA84"/>
<dbReference type="OrthoDB" id="9771932at2"/>
<dbReference type="Proteomes" id="UP000320735">
    <property type="component" value="Unassembled WGS sequence"/>
</dbReference>
<dbReference type="Pfam" id="PF04909">
    <property type="entry name" value="Amidohydro_2"/>
    <property type="match status" value="1"/>
</dbReference>
<proteinExistence type="predicted"/>
<keyword evidence="4" id="KW-1185">Reference proteome</keyword>
<evidence type="ECO:0000313" key="4">
    <source>
        <dbReference type="Proteomes" id="UP000320735"/>
    </source>
</evidence>
<dbReference type="EMBL" id="SJPP01000002">
    <property type="protein sequence ID" value="TWU08627.1"/>
    <property type="molecule type" value="Genomic_DNA"/>
</dbReference>
<protein>
    <submittedName>
        <fullName evidence="3">Amidohydrolase</fullName>
    </submittedName>
</protein>
<comment type="caution">
    <text evidence="3">The sequence shown here is derived from an EMBL/GenBank/DDBJ whole genome shotgun (WGS) entry which is preliminary data.</text>
</comment>
<dbReference type="SUPFAM" id="SSF51556">
    <property type="entry name" value="Metallo-dependent hydrolases"/>
    <property type="match status" value="1"/>
</dbReference>
<keyword evidence="3" id="KW-0378">Hydrolase</keyword>
<reference evidence="3 4" key="1">
    <citation type="submission" date="2019-02" db="EMBL/GenBank/DDBJ databases">
        <title>Deep-cultivation of Planctomycetes and their phenomic and genomic characterization uncovers novel biology.</title>
        <authorList>
            <person name="Wiegand S."/>
            <person name="Jogler M."/>
            <person name="Boedeker C."/>
            <person name="Pinto D."/>
            <person name="Vollmers J."/>
            <person name="Rivas-Marin E."/>
            <person name="Kohn T."/>
            <person name="Peeters S.H."/>
            <person name="Heuer A."/>
            <person name="Rast P."/>
            <person name="Oberbeckmann S."/>
            <person name="Bunk B."/>
            <person name="Jeske O."/>
            <person name="Meyerdierks A."/>
            <person name="Storesund J.E."/>
            <person name="Kallscheuer N."/>
            <person name="Luecker S."/>
            <person name="Lage O.M."/>
            <person name="Pohl T."/>
            <person name="Merkel B.J."/>
            <person name="Hornburger P."/>
            <person name="Mueller R.-W."/>
            <person name="Bruemmer F."/>
            <person name="Labrenz M."/>
            <person name="Spormann A.M."/>
            <person name="Op Den Camp H."/>
            <person name="Overmann J."/>
            <person name="Amann R."/>
            <person name="Jetten M.S.M."/>
            <person name="Mascher T."/>
            <person name="Medema M.H."/>
            <person name="Devos D.P."/>
            <person name="Kaster A.-K."/>
            <person name="Ovreas L."/>
            <person name="Rohde M."/>
            <person name="Galperin M.Y."/>
            <person name="Jogler C."/>
        </authorList>
    </citation>
    <scope>NUCLEOTIDE SEQUENCE [LARGE SCALE GENOMIC DNA]</scope>
    <source>
        <strain evidence="3 4">CA54</strain>
    </source>
</reference>
<dbReference type="InterPro" id="IPR032465">
    <property type="entry name" value="ACMSD"/>
</dbReference>
<dbReference type="GO" id="GO:0016831">
    <property type="term" value="F:carboxy-lyase activity"/>
    <property type="evidence" value="ECO:0007669"/>
    <property type="project" value="InterPro"/>
</dbReference>
<dbReference type="InterPro" id="IPR006680">
    <property type="entry name" value="Amidohydro-rel"/>
</dbReference>
<evidence type="ECO:0000259" key="2">
    <source>
        <dbReference type="Pfam" id="PF04909"/>
    </source>
</evidence>
<name>A0A5C6BA84_9PLAN</name>
<dbReference type="RefSeq" id="WP_146372447.1">
    <property type="nucleotide sequence ID" value="NZ_SJPP01000002.1"/>
</dbReference>
<sequence length="270" mass="29543">MTDSDISAIDVHAHYGKFFRANNSALSNAFASGDAATVVRRAKQCGTEITIVSPLLGLMPRGESDAVAGNSEAARIVPATPGLRQWVIIDPSNPATFEQAEQMLPLPHCVGIKIHPEEHLYPIREHGRRIFEFAAAHKAVVLTHSGEENSLPADFLPLANEFPEVTLILAHIGCGYDGDRTHQIRAISQSRHGNIYADTSSSNSILPNLIEWAVGEVGPDQILYGTDTPLYFAPMQRARIDHADLPDDAKQMIFRDNALRLLDLNLVLPD</sequence>
<keyword evidence="1" id="KW-0456">Lyase</keyword>
<feature type="domain" description="Amidohydrolase-related" evidence="2">
    <location>
        <begin position="73"/>
        <end position="264"/>
    </location>
</feature>